<dbReference type="Proteomes" id="UP000004162">
    <property type="component" value="Unassembled WGS sequence"/>
</dbReference>
<dbReference type="GO" id="GO:0120147">
    <property type="term" value="F:formylglycine-generating oxidase activity"/>
    <property type="evidence" value="ECO:0007669"/>
    <property type="project" value="TreeGrafter"/>
</dbReference>
<feature type="compositionally biased region" description="Polar residues" evidence="1">
    <location>
        <begin position="209"/>
        <end position="228"/>
    </location>
</feature>
<reference evidence="3 4" key="1">
    <citation type="submission" date="2006-07" db="EMBL/GenBank/DDBJ databases">
        <title>Annotation of the draft genome assembly of Chlorobium ferroxidans DSM 13031.</title>
        <authorList>
            <consortium name="US DOE Joint Genome Institute (JGI-ORNL)"/>
            <person name="Larimer F."/>
            <person name="Land M."/>
            <person name="Hauser L."/>
        </authorList>
    </citation>
    <scope>NUCLEOTIDE SEQUENCE [LARGE SCALE GENOMIC DNA]</scope>
    <source>
        <strain evidence="3 4">DSM 13031</strain>
    </source>
</reference>
<dbReference type="PANTHER" id="PTHR23150">
    <property type="entry name" value="SULFATASE MODIFYING FACTOR 1, 2"/>
    <property type="match status" value="1"/>
</dbReference>
<dbReference type="EMBL" id="AASE01000030">
    <property type="protein sequence ID" value="EAT58142.1"/>
    <property type="molecule type" value="Genomic_DNA"/>
</dbReference>
<name>Q0YPB3_9CHLB</name>
<evidence type="ECO:0000256" key="1">
    <source>
        <dbReference type="SAM" id="MobiDB-lite"/>
    </source>
</evidence>
<keyword evidence="4" id="KW-1185">Reference proteome</keyword>
<dbReference type="Pfam" id="PF03781">
    <property type="entry name" value="FGE-sulfatase"/>
    <property type="match status" value="1"/>
</dbReference>
<protein>
    <recommendedName>
        <fullName evidence="2">Sulfatase-modifying factor enzyme-like domain-containing protein</fullName>
    </recommendedName>
</protein>
<dbReference type="RefSeq" id="WP_006367263.1">
    <property type="nucleotide sequence ID" value="NZ_AASE01000030.1"/>
</dbReference>
<evidence type="ECO:0000313" key="3">
    <source>
        <dbReference type="EMBL" id="EAT58142.1"/>
    </source>
</evidence>
<dbReference type="OrthoDB" id="595053at2"/>
<gene>
    <name evidence="3" type="ORF">CferDRAFT_0149</name>
</gene>
<reference evidence="3 4" key="2">
    <citation type="submission" date="2006-07" db="EMBL/GenBank/DDBJ databases">
        <title>Sequencing of the draft genome and assembly of Chlorobium ferroxidans DSM 13031.</title>
        <authorList>
            <consortium name="US DOE Joint Genome Institute (JGI-PGF)"/>
            <person name="Copeland A."/>
            <person name="Lucas S."/>
            <person name="Lapidus A."/>
            <person name="Barry K."/>
            <person name="Glavina del Rio T."/>
            <person name="Dalin E."/>
            <person name="Tice H."/>
            <person name="Bruce D."/>
            <person name="Pitluck S."/>
            <person name="Richardson P."/>
        </authorList>
    </citation>
    <scope>NUCLEOTIDE SEQUENCE [LARGE SCALE GENOMIC DNA]</scope>
    <source>
        <strain evidence="3 4">DSM 13031</strain>
    </source>
</reference>
<dbReference type="PANTHER" id="PTHR23150:SF19">
    <property type="entry name" value="FORMYLGLYCINE-GENERATING ENZYME"/>
    <property type="match status" value="1"/>
</dbReference>
<feature type="region of interest" description="Disordered" evidence="1">
    <location>
        <begin position="209"/>
        <end position="233"/>
    </location>
</feature>
<dbReference type="SUPFAM" id="SSF56436">
    <property type="entry name" value="C-type lectin-like"/>
    <property type="match status" value="1"/>
</dbReference>
<proteinExistence type="predicted"/>
<dbReference type="InterPro" id="IPR005532">
    <property type="entry name" value="SUMF_dom"/>
</dbReference>
<dbReference type="AlphaFoldDB" id="Q0YPB3"/>
<sequence>MNKANPMRSIALPLNPEAMSDKRSSASFTGSMRRLLTALLARSGRQGKMVALIGTLTLAGVMVFGTTSFAVSGIAVPENFVFIPGGEFTMGSPLSEANRQINETQHQVRLSDFYISRYPVTSAEFRKFVKATGYLTDAEKANDQKHWRHGVSGTLRPNSEDNHPVVYMSWNDAVAYCNWISQHTGRKFRLPTEAEREYACRAGTATPFNSGQSLTTERANYNGQNPSGNKPKGVYRENTVAVNSFAPNAWGLYNMHGNVWEWCSDWFDPAFYEQCKAAGTVTNPDGPEDGSRRVLRGASWFDFEEHCRSAYRIGGAPLARNPNVGFRLVFVP</sequence>
<evidence type="ECO:0000313" key="4">
    <source>
        <dbReference type="Proteomes" id="UP000004162"/>
    </source>
</evidence>
<organism evidence="3 4">
    <name type="scientific">Chlorobium ferrooxidans DSM 13031</name>
    <dbReference type="NCBI Taxonomy" id="377431"/>
    <lineage>
        <taxon>Bacteria</taxon>
        <taxon>Pseudomonadati</taxon>
        <taxon>Chlorobiota</taxon>
        <taxon>Chlorobiia</taxon>
        <taxon>Chlorobiales</taxon>
        <taxon>Chlorobiaceae</taxon>
        <taxon>Chlorobium/Pelodictyon group</taxon>
        <taxon>Chlorobium</taxon>
    </lineage>
</organism>
<dbReference type="InterPro" id="IPR051043">
    <property type="entry name" value="Sulfatase_Mod_Factor_Kinase"/>
</dbReference>
<evidence type="ECO:0000259" key="2">
    <source>
        <dbReference type="Pfam" id="PF03781"/>
    </source>
</evidence>
<comment type="caution">
    <text evidence="3">The sequence shown here is derived from an EMBL/GenBank/DDBJ whole genome shotgun (WGS) entry which is preliminary data.</text>
</comment>
<dbReference type="InterPro" id="IPR042095">
    <property type="entry name" value="SUMF_sf"/>
</dbReference>
<feature type="domain" description="Sulfatase-modifying factor enzyme-like" evidence="2">
    <location>
        <begin position="79"/>
        <end position="329"/>
    </location>
</feature>
<accession>Q0YPB3</accession>
<dbReference type="Gene3D" id="3.90.1580.10">
    <property type="entry name" value="paralog of FGE (formylglycine-generating enzyme)"/>
    <property type="match status" value="1"/>
</dbReference>
<dbReference type="InterPro" id="IPR016187">
    <property type="entry name" value="CTDL_fold"/>
</dbReference>